<reference evidence="3" key="1">
    <citation type="submission" date="2006-10" db="EMBL/GenBank/DDBJ databases">
        <authorList>
            <person name="Amadeo P."/>
            <person name="Zhao Q."/>
            <person name="Wortman J."/>
            <person name="Fraser-Liggett C."/>
            <person name="Carlton J."/>
        </authorList>
    </citation>
    <scope>NUCLEOTIDE SEQUENCE</scope>
    <source>
        <strain evidence="3">G3</strain>
    </source>
</reference>
<feature type="domain" description="Myb-like" evidence="1">
    <location>
        <begin position="35"/>
        <end position="85"/>
    </location>
</feature>
<evidence type="ECO:0000313" key="3">
    <source>
        <dbReference type="EMBL" id="EAY17223.1"/>
    </source>
</evidence>
<protein>
    <submittedName>
        <fullName evidence="3">Myb-like DNA-binding domain containing protein</fullName>
    </submittedName>
</protein>
<dbReference type="Gene3D" id="1.10.10.60">
    <property type="entry name" value="Homeodomain-like"/>
    <property type="match status" value="2"/>
</dbReference>
<evidence type="ECO:0000313" key="4">
    <source>
        <dbReference type="Proteomes" id="UP000001542"/>
    </source>
</evidence>
<dbReference type="VEuPathDB" id="TrichDB:TVAGG3_0936840"/>
<name>A2DQV6_TRIV3</name>
<dbReference type="AlphaFoldDB" id="A2DQV6"/>
<reference evidence="3" key="2">
    <citation type="journal article" date="2007" name="Science">
        <title>Draft genome sequence of the sexually transmitted pathogen Trichomonas vaginalis.</title>
        <authorList>
            <person name="Carlton J.M."/>
            <person name="Hirt R.P."/>
            <person name="Silva J.C."/>
            <person name="Delcher A.L."/>
            <person name="Schatz M."/>
            <person name="Zhao Q."/>
            <person name="Wortman J.R."/>
            <person name="Bidwell S.L."/>
            <person name="Alsmark U.C.M."/>
            <person name="Besteiro S."/>
            <person name="Sicheritz-Ponten T."/>
            <person name="Noel C.J."/>
            <person name="Dacks J.B."/>
            <person name="Foster P.G."/>
            <person name="Simillion C."/>
            <person name="Van de Peer Y."/>
            <person name="Miranda-Saavedra D."/>
            <person name="Barton G.J."/>
            <person name="Westrop G.D."/>
            <person name="Mueller S."/>
            <person name="Dessi D."/>
            <person name="Fiori P.L."/>
            <person name="Ren Q."/>
            <person name="Paulsen I."/>
            <person name="Zhang H."/>
            <person name="Bastida-Corcuera F.D."/>
            <person name="Simoes-Barbosa A."/>
            <person name="Brown M.T."/>
            <person name="Hayes R.D."/>
            <person name="Mukherjee M."/>
            <person name="Okumura C.Y."/>
            <person name="Schneider R."/>
            <person name="Smith A.J."/>
            <person name="Vanacova S."/>
            <person name="Villalvazo M."/>
            <person name="Haas B.J."/>
            <person name="Pertea M."/>
            <person name="Feldblyum T.V."/>
            <person name="Utterback T.R."/>
            <person name="Shu C.L."/>
            <person name="Osoegawa K."/>
            <person name="de Jong P.J."/>
            <person name="Hrdy I."/>
            <person name="Horvathova L."/>
            <person name="Zubacova Z."/>
            <person name="Dolezal P."/>
            <person name="Malik S.B."/>
            <person name="Logsdon J.M. Jr."/>
            <person name="Henze K."/>
            <person name="Gupta A."/>
            <person name="Wang C.C."/>
            <person name="Dunne R.L."/>
            <person name="Upcroft J.A."/>
            <person name="Upcroft P."/>
            <person name="White O."/>
            <person name="Salzberg S.L."/>
            <person name="Tang P."/>
            <person name="Chiu C.-H."/>
            <person name="Lee Y.-S."/>
            <person name="Embley T.M."/>
            <person name="Coombs G.H."/>
            <person name="Mottram J.C."/>
            <person name="Tachezy J."/>
            <person name="Fraser-Liggett C.M."/>
            <person name="Johnson P.J."/>
        </authorList>
    </citation>
    <scope>NUCLEOTIDE SEQUENCE [LARGE SCALE GENOMIC DNA]</scope>
    <source>
        <strain evidence="3">G3</strain>
    </source>
</reference>
<dbReference type="PROSITE" id="PS51294">
    <property type="entry name" value="HTH_MYB"/>
    <property type="match status" value="1"/>
</dbReference>
<dbReference type="PROSITE" id="PS50090">
    <property type="entry name" value="MYB_LIKE"/>
    <property type="match status" value="2"/>
</dbReference>
<dbReference type="VEuPathDB" id="TrichDB:TVAG_279380"/>
<dbReference type="InParanoid" id="A2DQV6"/>
<evidence type="ECO:0000259" key="1">
    <source>
        <dbReference type="PROSITE" id="PS50090"/>
    </source>
</evidence>
<feature type="domain" description="HTH myb-type" evidence="2">
    <location>
        <begin position="1"/>
        <end position="38"/>
    </location>
</feature>
<dbReference type="Pfam" id="PF00249">
    <property type="entry name" value="Myb_DNA-binding"/>
    <property type="match status" value="2"/>
</dbReference>
<feature type="domain" description="Myb-like" evidence="1">
    <location>
        <begin position="1"/>
        <end position="34"/>
    </location>
</feature>
<proteinExistence type="predicted"/>
<dbReference type="Proteomes" id="UP000001542">
    <property type="component" value="Unassembled WGS sequence"/>
</dbReference>
<keyword evidence="3" id="KW-0238">DNA-binding</keyword>
<dbReference type="InterPro" id="IPR050560">
    <property type="entry name" value="MYB_TF"/>
</dbReference>
<dbReference type="eggNOG" id="KOG0048">
    <property type="taxonomic scope" value="Eukaryota"/>
</dbReference>
<dbReference type="SUPFAM" id="SSF46689">
    <property type="entry name" value="Homeodomain-like"/>
    <property type="match status" value="1"/>
</dbReference>
<dbReference type="GO" id="GO:0006355">
    <property type="term" value="P:regulation of DNA-templated transcription"/>
    <property type="evidence" value="ECO:0000318"/>
    <property type="project" value="GO_Central"/>
</dbReference>
<keyword evidence="4" id="KW-1185">Reference proteome</keyword>
<sequence length="147" mass="17106">MIIEQYGTHNWVQIASMMPGRNVRQCIDRWKRNNSPRNPKREWTSVEDSILLDKYNQFGGNYAVISQFLAYRNEVSVKNRLNQLLESKFTPKVQDITPIKTNDAKYTKKADNHDAILDRILTQVGLDAFADQFDLSTWAETSDIFSF</sequence>
<dbReference type="PANTHER" id="PTHR45614:SF69">
    <property type="entry name" value="CHROMOSOME UNDETERMINED SCAFFOLD_38, WHOLE GENOME SHOTGUN SEQUENCE"/>
    <property type="match status" value="1"/>
</dbReference>
<dbReference type="InterPro" id="IPR009057">
    <property type="entry name" value="Homeodomain-like_sf"/>
</dbReference>
<dbReference type="SMART" id="SM00717">
    <property type="entry name" value="SANT"/>
    <property type="match status" value="2"/>
</dbReference>
<accession>A2DQV6</accession>
<dbReference type="STRING" id="5722.A2DQV6"/>
<dbReference type="GO" id="GO:0005634">
    <property type="term" value="C:nucleus"/>
    <property type="evidence" value="ECO:0000318"/>
    <property type="project" value="GO_Central"/>
</dbReference>
<dbReference type="EMBL" id="DS113233">
    <property type="protein sequence ID" value="EAY17223.1"/>
    <property type="molecule type" value="Genomic_DNA"/>
</dbReference>
<evidence type="ECO:0000259" key="2">
    <source>
        <dbReference type="PROSITE" id="PS51294"/>
    </source>
</evidence>
<dbReference type="OrthoDB" id="2143914at2759"/>
<dbReference type="InterPro" id="IPR017930">
    <property type="entry name" value="Myb_dom"/>
</dbReference>
<dbReference type="PANTHER" id="PTHR45614">
    <property type="entry name" value="MYB PROTEIN-RELATED"/>
    <property type="match status" value="1"/>
</dbReference>
<dbReference type="CDD" id="cd00167">
    <property type="entry name" value="SANT"/>
    <property type="match status" value="2"/>
</dbReference>
<dbReference type="RefSeq" id="XP_001329446.1">
    <property type="nucleotide sequence ID" value="XM_001329411.1"/>
</dbReference>
<dbReference type="GO" id="GO:0000978">
    <property type="term" value="F:RNA polymerase II cis-regulatory region sequence-specific DNA binding"/>
    <property type="evidence" value="ECO:0000318"/>
    <property type="project" value="GO_Central"/>
</dbReference>
<organism evidence="3 4">
    <name type="scientific">Trichomonas vaginalis (strain ATCC PRA-98 / G3)</name>
    <dbReference type="NCBI Taxonomy" id="412133"/>
    <lineage>
        <taxon>Eukaryota</taxon>
        <taxon>Metamonada</taxon>
        <taxon>Parabasalia</taxon>
        <taxon>Trichomonadida</taxon>
        <taxon>Trichomonadidae</taxon>
        <taxon>Trichomonas</taxon>
    </lineage>
</organism>
<dbReference type="KEGG" id="tva:4775240"/>
<dbReference type="InterPro" id="IPR001005">
    <property type="entry name" value="SANT/Myb"/>
</dbReference>
<dbReference type="GO" id="GO:0000981">
    <property type="term" value="F:DNA-binding transcription factor activity, RNA polymerase II-specific"/>
    <property type="evidence" value="ECO:0000318"/>
    <property type="project" value="GO_Central"/>
</dbReference>
<gene>
    <name evidence="3" type="ORF">TVAG_291760</name>
</gene>